<evidence type="ECO:0000313" key="2">
    <source>
        <dbReference type="Proteomes" id="UP001352852"/>
    </source>
</evidence>
<reference evidence="1 2" key="1">
    <citation type="submission" date="2021-06" db="EMBL/GenBank/DDBJ databases">
        <authorList>
            <person name="Palmer J.M."/>
        </authorList>
    </citation>
    <scope>NUCLEOTIDE SEQUENCE [LARGE SCALE GENOMIC DNA]</scope>
    <source>
        <strain evidence="1 2">CL_MEX2019</strain>
        <tissue evidence="1">Muscle</tissue>
    </source>
</reference>
<name>A0ABU7DDJ8_9TELE</name>
<dbReference type="InterPro" id="IPR039684">
    <property type="entry name" value="FANCG"/>
</dbReference>
<evidence type="ECO:0000313" key="1">
    <source>
        <dbReference type="EMBL" id="MED6272555.1"/>
    </source>
</evidence>
<sequence>MIQPPSLLDRWTQENNDLVSNCKQDALKRDHNLFGQRRRSSDFHKLLRKIQGIPPHLDHAQLELSVVYNTCVFFTAQSQFEEAELLLTQAAQRVLEITGVDPGSSDLSVLWRAALKSVATTALHCHVLILICLQCGIWLTKSCLNSIKEFRVGF</sequence>
<comment type="caution">
    <text evidence="1">The sequence shown here is derived from an EMBL/GenBank/DDBJ whole genome shotgun (WGS) entry which is preliminary data.</text>
</comment>
<dbReference type="EMBL" id="JAHUTJ010021584">
    <property type="protein sequence ID" value="MED6272555.1"/>
    <property type="molecule type" value="Genomic_DNA"/>
</dbReference>
<gene>
    <name evidence="1" type="ORF">CHARACLAT_031618</name>
</gene>
<proteinExistence type="predicted"/>
<keyword evidence="2" id="KW-1185">Reference proteome</keyword>
<dbReference type="Proteomes" id="UP001352852">
    <property type="component" value="Unassembled WGS sequence"/>
</dbReference>
<protein>
    <submittedName>
        <fullName evidence="1">Uncharacterized protein</fullName>
    </submittedName>
</protein>
<organism evidence="1 2">
    <name type="scientific">Characodon lateralis</name>
    <dbReference type="NCBI Taxonomy" id="208331"/>
    <lineage>
        <taxon>Eukaryota</taxon>
        <taxon>Metazoa</taxon>
        <taxon>Chordata</taxon>
        <taxon>Craniata</taxon>
        <taxon>Vertebrata</taxon>
        <taxon>Euteleostomi</taxon>
        <taxon>Actinopterygii</taxon>
        <taxon>Neopterygii</taxon>
        <taxon>Teleostei</taxon>
        <taxon>Neoteleostei</taxon>
        <taxon>Acanthomorphata</taxon>
        <taxon>Ovalentaria</taxon>
        <taxon>Atherinomorphae</taxon>
        <taxon>Cyprinodontiformes</taxon>
        <taxon>Goodeidae</taxon>
        <taxon>Characodon</taxon>
    </lineage>
</organism>
<dbReference type="PANTHER" id="PTHR15254">
    <property type="entry name" value="FANCONI ANEMIA GROUP G PROTEIN FAMILY MEMBER"/>
    <property type="match status" value="1"/>
</dbReference>
<accession>A0ABU7DDJ8</accession>
<dbReference type="PANTHER" id="PTHR15254:SF2">
    <property type="entry name" value="FANCONI ANEMIA GROUP G PROTEIN"/>
    <property type="match status" value="1"/>
</dbReference>